<dbReference type="InterPro" id="IPR023828">
    <property type="entry name" value="Peptidase_S8_Ser-AS"/>
</dbReference>
<protein>
    <submittedName>
        <fullName evidence="15">Putative peptidase S8 family protein</fullName>
    </submittedName>
</protein>
<keyword evidence="16" id="KW-1185">Reference proteome</keyword>
<dbReference type="Gene3D" id="3.40.50.200">
    <property type="entry name" value="Peptidase S8/S53 domain"/>
    <property type="match status" value="1"/>
</dbReference>
<dbReference type="GO" id="GO:0005886">
    <property type="term" value="C:plasma membrane"/>
    <property type="evidence" value="ECO:0007669"/>
    <property type="project" value="UniProtKB-SubCell"/>
</dbReference>
<evidence type="ECO:0000256" key="12">
    <source>
        <dbReference type="SAM" id="Phobius"/>
    </source>
</evidence>
<evidence type="ECO:0000256" key="11">
    <source>
        <dbReference type="RuleBase" id="RU003355"/>
    </source>
</evidence>
<dbReference type="PROSITE" id="PS00137">
    <property type="entry name" value="SUBTILASE_HIS"/>
    <property type="match status" value="1"/>
</dbReference>
<evidence type="ECO:0000256" key="9">
    <source>
        <dbReference type="ARBA" id="ARBA00023136"/>
    </source>
</evidence>
<dbReference type="Pfam" id="PF00082">
    <property type="entry name" value="Peptidase_S8"/>
    <property type="match status" value="1"/>
</dbReference>
<gene>
    <name evidence="15" type="ORF">GOAMR_33_00690</name>
</gene>
<keyword evidence="3" id="KW-1003">Cell membrane</keyword>
<comment type="similarity">
    <text evidence="2 10 11">Belongs to the peptidase S8 family.</text>
</comment>
<keyword evidence="4 10" id="KW-0645">Protease</keyword>
<keyword evidence="5 12" id="KW-0812">Transmembrane</keyword>
<keyword evidence="7 10" id="KW-0720">Serine protease</keyword>
<reference evidence="15 16" key="1">
    <citation type="submission" date="2011-11" db="EMBL/GenBank/DDBJ databases">
        <title>Whole genome shotgun sequence of Gordonia amarae NBRC 15530.</title>
        <authorList>
            <person name="Takarada H."/>
            <person name="Hosoyama A."/>
            <person name="Tsuchikane K."/>
            <person name="Katsumata H."/>
            <person name="Yamazaki S."/>
            <person name="Fujita N."/>
        </authorList>
    </citation>
    <scope>NUCLEOTIDE SEQUENCE [LARGE SCALE GENOMIC DNA]</scope>
    <source>
        <strain evidence="15 16">NBRC 15530</strain>
    </source>
</reference>
<evidence type="ECO:0000256" key="5">
    <source>
        <dbReference type="ARBA" id="ARBA00022692"/>
    </source>
</evidence>
<feature type="chain" id="PRO_5003494982" evidence="13">
    <location>
        <begin position="30"/>
        <end position="480"/>
    </location>
</feature>
<feature type="transmembrane region" description="Helical" evidence="12">
    <location>
        <begin position="447"/>
        <end position="466"/>
    </location>
</feature>
<dbReference type="PROSITE" id="PS00136">
    <property type="entry name" value="SUBTILASE_ASP"/>
    <property type="match status" value="1"/>
</dbReference>
<keyword evidence="13" id="KW-0732">Signal</keyword>
<dbReference type="PANTHER" id="PTHR43806">
    <property type="entry name" value="PEPTIDASE S8"/>
    <property type="match status" value="1"/>
</dbReference>
<evidence type="ECO:0000313" key="15">
    <source>
        <dbReference type="EMBL" id="GAB05231.1"/>
    </source>
</evidence>
<dbReference type="RefSeq" id="WP_005185909.1">
    <property type="nucleotide sequence ID" value="NZ_BAED01000033.1"/>
</dbReference>
<dbReference type="PANTHER" id="PTHR43806:SF11">
    <property type="entry name" value="CEREVISIN-RELATED"/>
    <property type="match status" value="1"/>
</dbReference>
<evidence type="ECO:0000256" key="8">
    <source>
        <dbReference type="ARBA" id="ARBA00022989"/>
    </source>
</evidence>
<accession>G7GNQ6</accession>
<dbReference type="InterPro" id="IPR050131">
    <property type="entry name" value="Peptidase_S8_subtilisin-like"/>
</dbReference>
<dbReference type="eggNOG" id="COG1404">
    <property type="taxonomic scope" value="Bacteria"/>
</dbReference>
<feature type="signal peptide" evidence="13">
    <location>
        <begin position="1"/>
        <end position="29"/>
    </location>
</feature>
<dbReference type="InterPro" id="IPR022398">
    <property type="entry name" value="Peptidase_S8_His-AS"/>
</dbReference>
<feature type="active site" description="Charge relay system" evidence="10">
    <location>
        <position position="98"/>
    </location>
</feature>
<evidence type="ECO:0000259" key="14">
    <source>
        <dbReference type="Pfam" id="PF00082"/>
    </source>
</evidence>
<dbReference type="AlphaFoldDB" id="G7GNQ6"/>
<evidence type="ECO:0000313" key="16">
    <source>
        <dbReference type="Proteomes" id="UP000006023"/>
    </source>
</evidence>
<dbReference type="GO" id="GO:0004252">
    <property type="term" value="F:serine-type endopeptidase activity"/>
    <property type="evidence" value="ECO:0007669"/>
    <property type="project" value="UniProtKB-UniRule"/>
</dbReference>
<comment type="caution">
    <text evidence="15">The sequence shown here is derived from an EMBL/GenBank/DDBJ whole genome shotgun (WGS) entry which is preliminary data.</text>
</comment>
<feature type="active site" description="Charge relay system" evidence="10">
    <location>
        <position position="350"/>
    </location>
</feature>
<keyword evidence="6 10" id="KW-0378">Hydrolase</keyword>
<dbReference type="EMBL" id="BAED01000033">
    <property type="protein sequence ID" value="GAB05231.1"/>
    <property type="molecule type" value="Genomic_DNA"/>
</dbReference>
<dbReference type="InterPro" id="IPR000209">
    <property type="entry name" value="Peptidase_S8/S53_dom"/>
</dbReference>
<evidence type="ECO:0000256" key="13">
    <source>
        <dbReference type="SAM" id="SignalP"/>
    </source>
</evidence>
<dbReference type="InterPro" id="IPR023827">
    <property type="entry name" value="Peptidase_S8_Asp-AS"/>
</dbReference>
<feature type="domain" description="Peptidase S8/S53" evidence="14">
    <location>
        <begin position="89"/>
        <end position="397"/>
    </location>
</feature>
<dbReference type="Proteomes" id="UP000006023">
    <property type="component" value="Unassembled WGS sequence"/>
</dbReference>
<feature type="active site" description="Charge relay system" evidence="10">
    <location>
        <position position="129"/>
    </location>
</feature>
<dbReference type="SUPFAM" id="SSF52743">
    <property type="entry name" value="Subtilisin-like"/>
    <property type="match status" value="1"/>
</dbReference>
<keyword evidence="9 12" id="KW-0472">Membrane</keyword>
<dbReference type="InterPro" id="IPR023834">
    <property type="entry name" value="T7SS_pept_S8A_mycosin"/>
</dbReference>
<dbReference type="PROSITE" id="PS51892">
    <property type="entry name" value="SUBTILASE"/>
    <property type="match status" value="1"/>
</dbReference>
<name>G7GNQ6_9ACTN</name>
<evidence type="ECO:0000256" key="2">
    <source>
        <dbReference type="ARBA" id="ARBA00011073"/>
    </source>
</evidence>
<evidence type="ECO:0000256" key="3">
    <source>
        <dbReference type="ARBA" id="ARBA00022475"/>
    </source>
</evidence>
<organism evidence="15 16">
    <name type="scientific">Gordonia amarae NBRC 15530</name>
    <dbReference type="NCBI Taxonomy" id="1075090"/>
    <lineage>
        <taxon>Bacteria</taxon>
        <taxon>Bacillati</taxon>
        <taxon>Actinomycetota</taxon>
        <taxon>Actinomycetes</taxon>
        <taxon>Mycobacteriales</taxon>
        <taxon>Gordoniaceae</taxon>
        <taxon>Gordonia</taxon>
    </lineage>
</organism>
<evidence type="ECO:0000256" key="1">
    <source>
        <dbReference type="ARBA" id="ARBA00004162"/>
    </source>
</evidence>
<evidence type="ECO:0000256" key="10">
    <source>
        <dbReference type="PROSITE-ProRule" id="PRU01240"/>
    </source>
</evidence>
<proteinExistence type="inferred from homology"/>
<evidence type="ECO:0000256" key="4">
    <source>
        <dbReference type="ARBA" id="ARBA00022670"/>
    </source>
</evidence>
<sequence length="480" mass="49148">MSGTVGAVARLVLTTALLLATTQFVPATAAAIDPPTVDRRVQPRATPIAPNEPTQRRTLCARPITARPTSPPAAQKLLNLPAAWKFSRGAGQKVAVIDTGVSPNKRLTKVIGGGDYVSSGKGLDDCDAHGTLVAGIIAATPDPGDGFAGVAPEATIIAIRQSSGAYSPTRAKTSVRKGDDDAAVSTGYGTVSTLARAVVRAVDLGATVINISEVACVPASETFDDRSLGAAVRYAHRKDVVVVAAAGNLSTSSQCQTQNPAPPVPGYGWDNRAAWKSVVTVASPAWYSPYVLTVGAVKSTDGSPADFSVHGPWVGVAAPGTDIVSLTNATRGLAGAFRSDDGSIPVQGTSFAAPYVAGTAALVRSRFPQLSAAQVIERIMRTAHGSGSGHDVAVGYGVVDPVAALTTVLPDESDGGGLYTGGPVEPRSMPIAAPPTIAEPDHSPRDRALICAAVGAALVVAVLLLAPPNRRVRRLRPDEY</sequence>
<evidence type="ECO:0000256" key="7">
    <source>
        <dbReference type="ARBA" id="ARBA00022825"/>
    </source>
</evidence>
<keyword evidence="8 12" id="KW-1133">Transmembrane helix</keyword>
<dbReference type="PROSITE" id="PS00138">
    <property type="entry name" value="SUBTILASE_SER"/>
    <property type="match status" value="1"/>
</dbReference>
<evidence type="ECO:0000256" key="6">
    <source>
        <dbReference type="ARBA" id="ARBA00022801"/>
    </source>
</evidence>
<dbReference type="NCBIfam" id="TIGR03921">
    <property type="entry name" value="T7SS_mycosin"/>
    <property type="match status" value="1"/>
</dbReference>
<comment type="subcellular location">
    <subcellularLocation>
        <location evidence="1">Cell membrane</location>
        <topology evidence="1">Single-pass membrane protein</topology>
    </subcellularLocation>
</comment>
<dbReference type="PRINTS" id="PR00723">
    <property type="entry name" value="SUBTILISIN"/>
</dbReference>
<dbReference type="InterPro" id="IPR036852">
    <property type="entry name" value="Peptidase_S8/S53_dom_sf"/>
</dbReference>
<dbReference type="GO" id="GO:0006508">
    <property type="term" value="P:proteolysis"/>
    <property type="evidence" value="ECO:0007669"/>
    <property type="project" value="UniProtKB-KW"/>
</dbReference>
<dbReference type="STRING" id="1075090.GOAMR_33_00690"/>
<dbReference type="InterPro" id="IPR015500">
    <property type="entry name" value="Peptidase_S8_subtilisin-rel"/>
</dbReference>